<feature type="domain" description="Glycosyl transferase family 1" evidence="4">
    <location>
        <begin position="192"/>
        <end position="348"/>
    </location>
</feature>
<dbReference type="SUPFAM" id="SSF53756">
    <property type="entry name" value="UDP-Glycosyltransferase/glycogen phosphorylase"/>
    <property type="match status" value="1"/>
</dbReference>
<evidence type="ECO:0000256" key="2">
    <source>
        <dbReference type="ARBA" id="ARBA00022676"/>
    </source>
</evidence>
<keyword evidence="2" id="KW-0328">Glycosyltransferase</keyword>
<evidence type="ECO:0000256" key="1">
    <source>
        <dbReference type="ARBA" id="ARBA00009481"/>
    </source>
</evidence>
<dbReference type="Pfam" id="PF00534">
    <property type="entry name" value="Glycos_transf_1"/>
    <property type="match status" value="1"/>
</dbReference>
<dbReference type="Gene3D" id="3.40.50.2000">
    <property type="entry name" value="Glycogen Phosphorylase B"/>
    <property type="match status" value="2"/>
</dbReference>
<dbReference type="Pfam" id="PF13439">
    <property type="entry name" value="Glyco_transf_4"/>
    <property type="match status" value="1"/>
</dbReference>
<accession>A0A8J7E446</accession>
<proteinExistence type="inferred from homology"/>
<dbReference type="CDD" id="cd03801">
    <property type="entry name" value="GT4_PimA-like"/>
    <property type="match status" value="1"/>
</dbReference>
<protein>
    <submittedName>
        <fullName evidence="6">Glycosyltransferase family 4 protein</fullName>
    </submittedName>
</protein>
<dbReference type="InterPro" id="IPR028098">
    <property type="entry name" value="Glyco_trans_4-like_N"/>
</dbReference>
<name>A0A8J7E446_9CYAN</name>
<dbReference type="PANTHER" id="PTHR12526:SF640">
    <property type="entry name" value="COLANIC ACID BIOSYNTHESIS GLYCOSYLTRANSFERASE WCAL-RELATED"/>
    <property type="match status" value="1"/>
</dbReference>
<evidence type="ECO:0000313" key="6">
    <source>
        <dbReference type="EMBL" id="MBE9118274.1"/>
    </source>
</evidence>
<dbReference type="EMBL" id="JADEWZ010000042">
    <property type="protein sequence ID" value="MBE9118274.1"/>
    <property type="molecule type" value="Genomic_DNA"/>
</dbReference>
<sequence length="383" mass="43693">MKILSLTNSPLDPSLGSGKTVLRWSQGLRDLGHEVEVYEPKDFQVLQGMRRGWKFRTAWGAWQFFKEKVRPQDYDLIEFYGDEFWLILRHLSSQKNRPLLVAHTNGLELLATERERKYNPPQSLRDRAYLEFAKQIHDRFSHIAFVNADVFVSICERDRHYMLDSGLYPREKTASIMPGLDVEYLSIPFTPERAHRVAYVGSWTQRKGLGQLCTVMGNLLSKYPNLTFDLYGTNTSPEIVIANFPSAIQKQITIHPRLPTQKIAEGLAKAKVFFFPSQYEGFGMAVAEAMACGCAAVTTPTGFGADLEDGEDALICDFEDIPAMERAIETLLNDEDLRSKIARNGYQRVQDLRWDLAVSKLERIYLDWLNVDSPRSNCPDTPA</sequence>
<evidence type="ECO:0000313" key="7">
    <source>
        <dbReference type="Proteomes" id="UP000654482"/>
    </source>
</evidence>
<keyword evidence="3" id="KW-0808">Transferase</keyword>
<reference evidence="6" key="1">
    <citation type="submission" date="2020-10" db="EMBL/GenBank/DDBJ databases">
        <authorList>
            <person name="Castelo-Branco R."/>
            <person name="Eusebio N."/>
            <person name="Adriana R."/>
            <person name="Vieira A."/>
            <person name="Brugerolle De Fraissinette N."/>
            <person name="Rezende De Castro R."/>
            <person name="Schneider M.P."/>
            <person name="Vasconcelos V."/>
            <person name="Leao P.N."/>
        </authorList>
    </citation>
    <scope>NUCLEOTIDE SEQUENCE</scope>
    <source>
        <strain evidence="6">LEGE 07157</strain>
    </source>
</reference>
<keyword evidence="7" id="KW-1185">Reference proteome</keyword>
<organism evidence="6 7">
    <name type="scientific">Lusitaniella coriacea LEGE 07157</name>
    <dbReference type="NCBI Taxonomy" id="945747"/>
    <lineage>
        <taxon>Bacteria</taxon>
        <taxon>Bacillati</taxon>
        <taxon>Cyanobacteriota</taxon>
        <taxon>Cyanophyceae</taxon>
        <taxon>Spirulinales</taxon>
        <taxon>Lusitaniellaceae</taxon>
        <taxon>Lusitaniella</taxon>
    </lineage>
</organism>
<evidence type="ECO:0000259" key="5">
    <source>
        <dbReference type="Pfam" id="PF13439"/>
    </source>
</evidence>
<feature type="domain" description="Glycosyltransferase subfamily 4-like N-terminal" evidence="5">
    <location>
        <begin position="16"/>
        <end position="183"/>
    </location>
</feature>
<comment type="similarity">
    <text evidence="1">Belongs to the glycosyltransferase group 1 family. Glycosyltransferase 4 subfamily.</text>
</comment>
<dbReference type="Proteomes" id="UP000654482">
    <property type="component" value="Unassembled WGS sequence"/>
</dbReference>
<comment type="caution">
    <text evidence="6">The sequence shown here is derived from an EMBL/GenBank/DDBJ whole genome shotgun (WGS) entry which is preliminary data.</text>
</comment>
<dbReference type="RefSeq" id="WP_194031362.1">
    <property type="nucleotide sequence ID" value="NZ_JADEWZ010000042.1"/>
</dbReference>
<evidence type="ECO:0000256" key="3">
    <source>
        <dbReference type="ARBA" id="ARBA00022679"/>
    </source>
</evidence>
<gene>
    <name evidence="6" type="ORF">IQ249_20490</name>
</gene>
<dbReference type="AlphaFoldDB" id="A0A8J7E446"/>
<dbReference type="InterPro" id="IPR001296">
    <property type="entry name" value="Glyco_trans_1"/>
</dbReference>
<evidence type="ECO:0000259" key="4">
    <source>
        <dbReference type="Pfam" id="PF00534"/>
    </source>
</evidence>
<dbReference type="PANTHER" id="PTHR12526">
    <property type="entry name" value="GLYCOSYLTRANSFERASE"/>
    <property type="match status" value="1"/>
</dbReference>
<dbReference type="GO" id="GO:0016757">
    <property type="term" value="F:glycosyltransferase activity"/>
    <property type="evidence" value="ECO:0007669"/>
    <property type="project" value="UniProtKB-KW"/>
</dbReference>